<comment type="caution">
    <text evidence="1">The sequence shown here is derived from an EMBL/GenBank/DDBJ whole genome shotgun (WGS) entry which is preliminary data.</text>
</comment>
<dbReference type="EMBL" id="UYJE01004550">
    <property type="protein sequence ID" value="VDI28960.1"/>
    <property type="molecule type" value="Genomic_DNA"/>
</dbReference>
<dbReference type="InterPro" id="IPR011042">
    <property type="entry name" value="6-blade_b-propeller_TolB-like"/>
</dbReference>
<dbReference type="Gene3D" id="2.120.10.30">
    <property type="entry name" value="TolB, C-terminal domain"/>
    <property type="match status" value="1"/>
</dbReference>
<dbReference type="OrthoDB" id="6080121at2759"/>
<dbReference type="SUPFAM" id="SSF101898">
    <property type="entry name" value="NHL repeat"/>
    <property type="match status" value="1"/>
</dbReference>
<organism evidence="1 2">
    <name type="scientific">Mytilus galloprovincialis</name>
    <name type="common">Mediterranean mussel</name>
    <dbReference type="NCBI Taxonomy" id="29158"/>
    <lineage>
        <taxon>Eukaryota</taxon>
        <taxon>Metazoa</taxon>
        <taxon>Spiralia</taxon>
        <taxon>Lophotrochozoa</taxon>
        <taxon>Mollusca</taxon>
        <taxon>Bivalvia</taxon>
        <taxon>Autobranchia</taxon>
        <taxon>Pteriomorphia</taxon>
        <taxon>Mytilida</taxon>
        <taxon>Mytiloidea</taxon>
        <taxon>Mytilidae</taxon>
        <taxon>Mytilinae</taxon>
        <taxon>Mytilus</taxon>
    </lineage>
</organism>
<dbReference type="AlphaFoldDB" id="A0A8B6E4Q5"/>
<gene>
    <name evidence="1" type="ORF">MGAL_10B027577</name>
</gene>
<evidence type="ECO:0000313" key="2">
    <source>
        <dbReference type="Proteomes" id="UP000596742"/>
    </source>
</evidence>
<dbReference type="Proteomes" id="UP000596742">
    <property type="component" value="Unassembled WGS sequence"/>
</dbReference>
<accession>A0A8B6E4Q5</accession>
<evidence type="ECO:0000313" key="1">
    <source>
        <dbReference type="EMBL" id="VDI28960.1"/>
    </source>
</evidence>
<proteinExistence type="predicted"/>
<name>A0A8B6E4Q5_MYTGA</name>
<protein>
    <submittedName>
        <fullName evidence="1">Uncharacterized protein</fullName>
    </submittedName>
</protein>
<sequence length="294" mass="32804">MAFASAKSNIKLEIFKEYSSDVKNINFMVACSDGSVWIGDNTRSKLQHVKLTENKTEVITSLNTNIYGIAITHSNNILVKDSTPTKLRQINTVTGEITDSIYDIKPLKPVDIHVTSDHRVIIGASSPLSRVVIVLDQEGKQLKRYENDKHNKRLFTLPRYITSTSNGNICVVDTFDRDFHGRVVVLSPGGDIIGTYTGHPDVNTKKKPFKAFEILTTPSDNIVVTDTENHLLHILSDQGQIITYYNLSDMGILRPHSPTLSSTGTILIGCLEKKAFFVISDKKAKLYELEYSGF</sequence>
<reference evidence="1" key="1">
    <citation type="submission" date="2018-11" db="EMBL/GenBank/DDBJ databases">
        <authorList>
            <person name="Alioto T."/>
            <person name="Alioto T."/>
        </authorList>
    </citation>
    <scope>NUCLEOTIDE SEQUENCE</scope>
</reference>
<keyword evidence="2" id="KW-1185">Reference proteome</keyword>